<keyword evidence="2" id="KW-0472">Membrane</keyword>
<feature type="region of interest" description="Disordered" evidence="1">
    <location>
        <begin position="1"/>
        <end position="22"/>
    </location>
</feature>
<protein>
    <submittedName>
        <fullName evidence="3">Uncharacterized protein</fullName>
    </submittedName>
</protein>
<dbReference type="EMBL" id="JAOYFB010000001">
    <property type="protein sequence ID" value="KAK4005445.1"/>
    <property type="molecule type" value="Genomic_DNA"/>
</dbReference>
<keyword evidence="2" id="KW-0812">Transmembrane</keyword>
<keyword evidence="2" id="KW-1133">Transmembrane helix</keyword>
<evidence type="ECO:0000313" key="3">
    <source>
        <dbReference type="EMBL" id="KAK4005445.1"/>
    </source>
</evidence>
<evidence type="ECO:0000313" key="4">
    <source>
        <dbReference type="Proteomes" id="UP001234178"/>
    </source>
</evidence>
<organism evidence="3 4">
    <name type="scientific">Daphnia magna</name>
    <dbReference type="NCBI Taxonomy" id="35525"/>
    <lineage>
        <taxon>Eukaryota</taxon>
        <taxon>Metazoa</taxon>
        <taxon>Ecdysozoa</taxon>
        <taxon>Arthropoda</taxon>
        <taxon>Crustacea</taxon>
        <taxon>Branchiopoda</taxon>
        <taxon>Diplostraca</taxon>
        <taxon>Cladocera</taxon>
        <taxon>Anomopoda</taxon>
        <taxon>Daphniidae</taxon>
        <taxon>Daphnia</taxon>
    </lineage>
</organism>
<sequence>MKPIPLPSDTPPRTPGSTTGYVGEMLDKRPARRKMIIVIFSFVLAYCVFSQSREKQKPQK</sequence>
<feature type="compositionally biased region" description="Pro residues" evidence="1">
    <location>
        <begin position="1"/>
        <end position="14"/>
    </location>
</feature>
<gene>
    <name evidence="3" type="ORF">OUZ56_007157</name>
</gene>
<proteinExistence type="predicted"/>
<evidence type="ECO:0000256" key="1">
    <source>
        <dbReference type="SAM" id="MobiDB-lite"/>
    </source>
</evidence>
<keyword evidence="4" id="KW-1185">Reference proteome</keyword>
<accession>A0ABQ9YXR9</accession>
<comment type="caution">
    <text evidence="3">The sequence shown here is derived from an EMBL/GenBank/DDBJ whole genome shotgun (WGS) entry which is preliminary data.</text>
</comment>
<feature type="transmembrane region" description="Helical" evidence="2">
    <location>
        <begin position="35"/>
        <end position="52"/>
    </location>
</feature>
<evidence type="ECO:0000256" key="2">
    <source>
        <dbReference type="SAM" id="Phobius"/>
    </source>
</evidence>
<dbReference type="Proteomes" id="UP001234178">
    <property type="component" value="Unassembled WGS sequence"/>
</dbReference>
<reference evidence="3 4" key="1">
    <citation type="journal article" date="2023" name="Nucleic Acids Res.">
        <title>The hologenome of Daphnia magna reveals possible DNA methylation and microbiome-mediated evolution of the host genome.</title>
        <authorList>
            <person name="Chaturvedi A."/>
            <person name="Li X."/>
            <person name="Dhandapani V."/>
            <person name="Marshall H."/>
            <person name="Kissane S."/>
            <person name="Cuenca-Cambronero M."/>
            <person name="Asole G."/>
            <person name="Calvet F."/>
            <person name="Ruiz-Romero M."/>
            <person name="Marangio P."/>
            <person name="Guigo R."/>
            <person name="Rago D."/>
            <person name="Mirbahai L."/>
            <person name="Eastwood N."/>
            <person name="Colbourne J.K."/>
            <person name="Zhou J."/>
            <person name="Mallon E."/>
            <person name="Orsini L."/>
        </authorList>
    </citation>
    <scope>NUCLEOTIDE SEQUENCE [LARGE SCALE GENOMIC DNA]</scope>
    <source>
        <strain evidence="3">LRV0_1</strain>
    </source>
</reference>
<name>A0ABQ9YXR9_9CRUS</name>